<dbReference type="EMBL" id="SLXT01000007">
    <property type="protein sequence ID" value="TCP65043.1"/>
    <property type="molecule type" value="Genomic_DNA"/>
</dbReference>
<feature type="domain" description="ABC transporter" evidence="5">
    <location>
        <begin position="6"/>
        <end position="231"/>
    </location>
</feature>
<organism evidence="6 7">
    <name type="scientific">Heliophilum fasciatum</name>
    <dbReference type="NCBI Taxonomy" id="35700"/>
    <lineage>
        <taxon>Bacteria</taxon>
        <taxon>Bacillati</taxon>
        <taxon>Bacillota</taxon>
        <taxon>Clostridia</taxon>
        <taxon>Eubacteriales</taxon>
        <taxon>Heliobacteriaceae</taxon>
        <taxon>Heliophilum</taxon>
    </lineage>
</organism>
<evidence type="ECO:0000256" key="1">
    <source>
        <dbReference type="ARBA" id="ARBA00005417"/>
    </source>
</evidence>
<dbReference type="PANTHER" id="PTHR24220">
    <property type="entry name" value="IMPORT ATP-BINDING PROTEIN"/>
    <property type="match status" value="1"/>
</dbReference>
<evidence type="ECO:0000256" key="4">
    <source>
        <dbReference type="ARBA" id="ARBA00022840"/>
    </source>
</evidence>
<dbReference type="Pfam" id="PF00005">
    <property type="entry name" value="ABC_tran"/>
    <property type="match status" value="1"/>
</dbReference>
<dbReference type="PROSITE" id="PS50893">
    <property type="entry name" value="ABC_TRANSPORTER_2"/>
    <property type="match status" value="1"/>
</dbReference>
<keyword evidence="2" id="KW-0813">Transport</keyword>
<keyword evidence="4 6" id="KW-0067">ATP-binding</keyword>
<evidence type="ECO:0000256" key="2">
    <source>
        <dbReference type="ARBA" id="ARBA00022448"/>
    </source>
</evidence>
<comment type="caution">
    <text evidence="6">The sequence shown here is derived from an EMBL/GenBank/DDBJ whole genome shotgun (WGS) entry which is preliminary data.</text>
</comment>
<dbReference type="CDD" id="cd03255">
    <property type="entry name" value="ABC_MJ0796_LolCDE_FtsE"/>
    <property type="match status" value="1"/>
</dbReference>
<dbReference type="GO" id="GO:0022857">
    <property type="term" value="F:transmembrane transporter activity"/>
    <property type="evidence" value="ECO:0007669"/>
    <property type="project" value="TreeGrafter"/>
</dbReference>
<dbReference type="RefSeq" id="WP_243116806.1">
    <property type="nucleotide sequence ID" value="NZ_JAOQNU010000007.1"/>
</dbReference>
<proteinExistence type="inferred from homology"/>
<keyword evidence="6" id="KW-0449">Lipoprotein</keyword>
<evidence type="ECO:0000259" key="5">
    <source>
        <dbReference type="PROSITE" id="PS50893"/>
    </source>
</evidence>
<keyword evidence="7" id="KW-1185">Reference proteome</keyword>
<dbReference type="Proteomes" id="UP000294813">
    <property type="component" value="Unassembled WGS sequence"/>
</dbReference>
<dbReference type="GO" id="GO:0016887">
    <property type="term" value="F:ATP hydrolysis activity"/>
    <property type="evidence" value="ECO:0007669"/>
    <property type="project" value="InterPro"/>
</dbReference>
<dbReference type="InterPro" id="IPR003593">
    <property type="entry name" value="AAA+_ATPase"/>
</dbReference>
<accession>A0A4R2RPA5</accession>
<comment type="similarity">
    <text evidence="1">Belongs to the ABC transporter superfamily.</text>
</comment>
<evidence type="ECO:0000313" key="7">
    <source>
        <dbReference type="Proteomes" id="UP000294813"/>
    </source>
</evidence>
<protein>
    <submittedName>
        <fullName evidence="6">Lipoprotein-releasing system ATP-binding protein</fullName>
    </submittedName>
</protein>
<dbReference type="InterPro" id="IPR017871">
    <property type="entry name" value="ABC_transporter-like_CS"/>
</dbReference>
<evidence type="ECO:0000313" key="6">
    <source>
        <dbReference type="EMBL" id="TCP65043.1"/>
    </source>
</evidence>
<sequence length="231" mass="24802">MGKAILETKKIHKNYGSETILEHISVVVESGSMLAITGPSGSGKTTLLSIMGLLQKASAGEVLVDGIAASQLSPKGQAALRRQYFGLIFQRARLISSLTAIENVLVPAWLARKEKAVVKKAQALLAHFGLANRMHHRPQELSLGQLRRVALARALLLEPPILLADEPTNDLDPIMANKVMDWLADARETGAAVIVVTHDPAMAARADHVVNLQQGRLVLADNQHEGNNNGG</sequence>
<dbReference type="AlphaFoldDB" id="A0A4R2RPA5"/>
<dbReference type="SUPFAM" id="SSF52540">
    <property type="entry name" value="P-loop containing nucleoside triphosphate hydrolases"/>
    <property type="match status" value="1"/>
</dbReference>
<dbReference type="InterPro" id="IPR027417">
    <property type="entry name" value="P-loop_NTPase"/>
</dbReference>
<dbReference type="Gene3D" id="3.40.50.300">
    <property type="entry name" value="P-loop containing nucleotide triphosphate hydrolases"/>
    <property type="match status" value="1"/>
</dbReference>
<dbReference type="InterPro" id="IPR003439">
    <property type="entry name" value="ABC_transporter-like_ATP-bd"/>
</dbReference>
<keyword evidence="3" id="KW-0547">Nucleotide-binding</keyword>
<dbReference type="GO" id="GO:0005886">
    <property type="term" value="C:plasma membrane"/>
    <property type="evidence" value="ECO:0007669"/>
    <property type="project" value="TreeGrafter"/>
</dbReference>
<dbReference type="GO" id="GO:0005524">
    <property type="term" value="F:ATP binding"/>
    <property type="evidence" value="ECO:0007669"/>
    <property type="project" value="UniProtKB-KW"/>
</dbReference>
<dbReference type="SMART" id="SM00382">
    <property type="entry name" value="AAA"/>
    <property type="match status" value="1"/>
</dbReference>
<reference evidence="6 7" key="1">
    <citation type="submission" date="2019-03" db="EMBL/GenBank/DDBJ databases">
        <title>Genomic Encyclopedia of Type Strains, Phase IV (KMG-IV): sequencing the most valuable type-strain genomes for metagenomic binning, comparative biology and taxonomic classification.</title>
        <authorList>
            <person name="Goeker M."/>
        </authorList>
    </citation>
    <scope>NUCLEOTIDE SEQUENCE [LARGE SCALE GENOMIC DNA]</scope>
    <source>
        <strain evidence="6 7">DSM 11170</strain>
    </source>
</reference>
<evidence type="ECO:0000256" key="3">
    <source>
        <dbReference type="ARBA" id="ARBA00022741"/>
    </source>
</evidence>
<dbReference type="PROSITE" id="PS00211">
    <property type="entry name" value="ABC_TRANSPORTER_1"/>
    <property type="match status" value="1"/>
</dbReference>
<dbReference type="PANTHER" id="PTHR24220:SF689">
    <property type="entry name" value="LIPOPROTEIN-RELEASING SYSTEM ATP-BINDING PROTEIN LOLD"/>
    <property type="match status" value="1"/>
</dbReference>
<dbReference type="InterPro" id="IPR017911">
    <property type="entry name" value="MacB-like_ATP-bd"/>
</dbReference>
<name>A0A4R2RPA5_9FIRM</name>
<dbReference type="InterPro" id="IPR015854">
    <property type="entry name" value="ABC_transpr_LolD-like"/>
</dbReference>
<gene>
    <name evidence="6" type="ORF">EDD73_107116</name>
</gene>